<organism evidence="2 3">
    <name type="scientific">Aspergillus ibericus CBS 121593</name>
    <dbReference type="NCBI Taxonomy" id="1448316"/>
    <lineage>
        <taxon>Eukaryota</taxon>
        <taxon>Fungi</taxon>
        <taxon>Dikarya</taxon>
        <taxon>Ascomycota</taxon>
        <taxon>Pezizomycotina</taxon>
        <taxon>Eurotiomycetes</taxon>
        <taxon>Eurotiomycetidae</taxon>
        <taxon>Eurotiales</taxon>
        <taxon>Aspergillaceae</taxon>
        <taxon>Aspergillus</taxon>
        <taxon>Aspergillus subgen. Circumdati</taxon>
    </lineage>
</organism>
<accession>A0A395HF68</accession>
<name>A0A395HF68_9EURO</name>
<proteinExistence type="predicted"/>
<evidence type="ECO:0000256" key="1">
    <source>
        <dbReference type="SAM" id="MobiDB-lite"/>
    </source>
</evidence>
<dbReference type="Proteomes" id="UP000249402">
    <property type="component" value="Unassembled WGS sequence"/>
</dbReference>
<feature type="region of interest" description="Disordered" evidence="1">
    <location>
        <begin position="87"/>
        <end position="118"/>
    </location>
</feature>
<protein>
    <submittedName>
        <fullName evidence="2">Uncharacterized protein</fullName>
    </submittedName>
</protein>
<keyword evidence="3" id="KW-1185">Reference proteome</keyword>
<dbReference type="AlphaFoldDB" id="A0A395HF68"/>
<dbReference type="EMBL" id="KZ824420">
    <property type="protein sequence ID" value="RAL05638.1"/>
    <property type="molecule type" value="Genomic_DNA"/>
</dbReference>
<dbReference type="GeneID" id="37229634"/>
<dbReference type="RefSeq" id="XP_025579965.1">
    <property type="nucleotide sequence ID" value="XM_025724769.1"/>
</dbReference>
<evidence type="ECO:0000313" key="3">
    <source>
        <dbReference type="Proteomes" id="UP000249402"/>
    </source>
</evidence>
<evidence type="ECO:0000313" key="2">
    <source>
        <dbReference type="EMBL" id="RAL05638.1"/>
    </source>
</evidence>
<sequence>MRKFLPAPRILYKHAFRISPRLDRSRDLFSTCSLWPYWFLLGLLSSSPCQFRRNQFGRQRRWSNLAVNRENSVQEFSPSTRFPSHFRSDGAPVPSLSQVGGASLQPVLSPPPSSGPQVQGLLRGRHQTPLIELLPAVSKLAHGRASVMPGPCEGSG</sequence>
<dbReference type="VEuPathDB" id="FungiDB:BO80DRAFT_76209"/>
<gene>
    <name evidence="2" type="ORF">BO80DRAFT_76209</name>
</gene>
<reference evidence="2 3" key="1">
    <citation type="submission" date="2018-02" db="EMBL/GenBank/DDBJ databases">
        <title>The genomes of Aspergillus section Nigri reveals drivers in fungal speciation.</title>
        <authorList>
            <consortium name="DOE Joint Genome Institute"/>
            <person name="Vesth T.C."/>
            <person name="Nybo J."/>
            <person name="Theobald S."/>
            <person name="Brandl J."/>
            <person name="Frisvad J.C."/>
            <person name="Nielsen K.F."/>
            <person name="Lyhne E.K."/>
            <person name="Kogle M.E."/>
            <person name="Kuo A."/>
            <person name="Riley R."/>
            <person name="Clum A."/>
            <person name="Nolan M."/>
            <person name="Lipzen A."/>
            <person name="Salamov A."/>
            <person name="Henrissat B."/>
            <person name="Wiebenga A."/>
            <person name="De vries R.P."/>
            <person name="Grigoriev I.V."/>
            <person name="Mortensen U.H."/>
            <person name="Andersen M.R."/>
            <person name="Baker S.E."/>
        </authorList>
    </citation>
    <scope>NUCLEOTIDE SEQUENCE [LARGE SCALE GENOMIC DNA]</scope>
    <source>
        <strain evidence="2 3">CBS 121593</strain>
    </source>
</reference>